<dbReference type="CDD" id="cd00146">
    <property type="entry name" value="PKD"/>
    <property type="match status" value="1"/>
</dbReference>
<dbReference type="GO" id="GO:0016477">
    <property type="term" value="P:cell migration"/>
    <property type="evidence" value="ECO:0007669"/>
    <property type="project" value="TreeGrafter"/>
</dbReference>
<dbReference type="PANTHER" id="PTHR10551">
    <property type="entry name" value="FASCIN"/>
    <property type="match status" value="1"/>
</dbReference>
<dbReference type="InterPro" id="IPR039448">
    <property type="entry name" value="Beta_helix"/>
</dbReference>
<name>A0A317JXI1_9ACTN</name>
<dbReference type="GO" id="GO:0015629">
    <property type="term" value="C:actin cytoskeleton"/>
    <property type="evidence" value="ECO:0007669"/>
    <property type="project" value="TreeGrafter"/>
</dbReference>
<dbReference type="PROSITE" id="PS50093">
    <property type="entry name" value="PKD"/>
    <property type="match status" value="1"/>
</dbReference>
<dbReference type="Gene3D" id="2.160.20.10">
    <property type="entry name" value="Single-stranded right-handed beta-helix, Pectin lyase-like"/>
    <property type="match status" value="1"/>
</dbReference>
<dbReference type="SUPFAM" id="SSF50405">
    <property type="entry name" value="Actin-crosslinking proteins"/>
    <property type="match status" value="3"/>
</dbReference>
<organism evidence="4 5">
    <name type="scientific">Micromonospora globispora</name>
    <dbReference type="NCBI Taxonomy" id="1450148"/>
    <lineage>
        <taxon>Bacteria</taxon>
        <taxon>Bacillati</taxon>
        <taxon>Actinomycetota</taxon>
        <taxon>Actinomycetes</taxon>
        <taxon>Micromonosporales</taxon>
        <taxon>Micromonosporaceae</taxon>
        <taxon>Micromonospora</taxon>
    </lineage>
</organism>
<feature type="signal peptide" evidence="2">
    <location>
        <begin position="1"/>
        <end position="48"/>
    </location>
</feature>
<dbReference type="Proteomes" id="UP000245683">
    <property type="component" value="Unassembled WGS sequence"/>
</dbReference>
<gene>
    <name evidence="4" type="ORF">DLJ46_21275</name>
</gene>
<feature type="compositionally biased region" description="Low complexity" evidence="1">
    <location>
        <begin position="1"/>
        <end position="10"/>
    </location>
</feature>
<reference evidence="5" key="1">
    <citation type="submission" date="2018-05" db="EMBL/GenBank/DDBJ databases">
        <title>Micromonospora globispora sp. nov. and Micromonospora rugosa sp. nov., isolated from marine sediment.</title>
        <authorList>
            <person name="Carro L."/>
            <person name="Aysel V."/>
            <person name="Cetin D."/>
            <person name="Igual J.M."/>
            <person name="Klenk H.-P."/>
            <person name="Trujillo M.E."/>
            <person name="Sahin N."/>
        </authorList>
    </citation>
    <scope>NUCLEOTIDE SEQUENCE [LARGE SCALE GENOMIC DNA]</scope>
    <source>
        <strain evidence="5">S2904</strain>
    </source>
</reference>
<protein>
    <recommendedName>
        <fullName evidence="3">PKD domain-containing protein</fullName>
    </recommendedName>
</protein>
<evidence type="ECO:0000256" key="1">
    <source>
        <dbReference type="SAM" id="MobiDB-lite"/>
    </source>
</evidence>
<dbReference type="SMART" id="SM00710">
    <property type="entry name" value="PbH1"/>
    <property type="match status" value="3"/>
</dbReference>
<dbReference type="InterPro" id="IPR012334">
    <property type="entry name" value="Pectin_lyas_fold"/>
</dbReference>
<comment type="caution">
    <text evidence="4">The sequence shown here is derived from an EMBL/GenBank/DDBJ whole genome shotgun (WGS) entry which is preliminary data.</text>
</comment>
<keyword evidence="2" id="KW-0732">Signal</keyword>
<dbReference type="InterPro" id="IPR000601">
    <property type="entry name" value="PKD_dom"/>
</dbReference>
<dbReference type="GO" id="GO:0051017">
    <property type="term" value="P:actin filament bundle assembly"/>
    <property type="evidence" value="ECO:0007669"/>
    <property type="project" value="TreeGrafter"/>
</dbReference>
<dbReference type="OrthoDB" id="226690at2"/>
<evidence type="ECO:0000313" key="4">
    <source>
        <dbReference type="EMBL" id="PWU45466.1"/>
    </source>
</evidence>
<feature type="domain" description="PKD" evidence="3">
    <location>
        <begin position="480"/>
        <end position="540"/>
    </location>
</feature>
<dbReference type="GO" id="GO:0005975">
    <property type="term" value="P:carbohydrate metabolic process"/>
    <property type="evidence" value="ECO:0007669"/>
    <property type="project" value="UniProtKB-ARBA"/>
</dbReference>
<dbReference type="Gene3D" id="2.60.40.10">
    <property type="entry name" value="Immunoglobulins"/>
    <property type="match status" value="1"/>
</dbReference>
<dbReference type="EMBL" id="QGSV01000253">
    <property type="protein sequence ID" value="PWU45466.1"/>
    <property type="molecule type" value="Genomic_DNA"/>
</dbReference>
<sequence length="789" mass="80971">MTATLSRPSPGLLPPLPRTRMQRPSLAGLATLVLTSGSLLSLASPAQAADATVLYVRQMSTACSDAGPGTLEQPFCSIAPAAAIVTAGQTVDIGSGTYAERLTVSRSGTPDQPIVFLGSAYATLTGSGAGGGVTIDGQHDILVQNMNVRGSTATPALDLRNATDVTIERGIYSMADGSTAPALRLTGVTRSTLKGVTASGRALKAGLTMDATTSAVSVRLGNIVSPISDNFADQSHGIHIEGSGNSVVGVNVTGFTGAAIAVEAGATDTVVANTQISGGAGYGIHNHGATGTAISNNSVRSRCRDGIRVDGVSTGVSVQNNVLSSNGMFGQTYCDPNGEPGAEIGLYGDAGQNTVADYNNVYHHASPSASAYSWNGTAMGLAEFRTASGQAAHDKDTPWSYDAEDAANSAAPGYQSTDRIGNPRADNPARPDSGAGPVTYADRGPVETLGTPASRFTVALDLGTMSVTVDASASTPGYVPITSYVIDFGDGTVVTQATPVATHRYAATATYTVSVKVSGSDGRAHASQQSVTVARRSGTVALLAQSGLRYVAAGANAALIADQAAPGGTAQFDLADIGTGRVALFSRATGRYVTSSNAFIANGTWVDTTGWFRLLRNTDGTISLRSTASTYVSAPSTTSPLTANATTIGTREKFYLVNVADADRSLKARVNSRYVTAESAGTKPLIANRTAVGPWERFDIVDLGNGQVALFAHANNRFVCADSKGTLPLIANRTVVGAWERFTIIRNSDGTVSLKAAANSRYVTAESAGAKPLIANRTSIGLWEKFTLG</sequence>
<dbReference type="InterPro" id="IPR008999">
    <property type="entry name" value="Actin-crosslinking"/>
</dbReference>
<evidence type="ECO:0000313" key="5">
    <source>
        <dbReference type="Proteomes" id="UP000245683"/>
    </source>
</evidence>
<dbReference type="PANTHER" id="PTHR10551:SF9">
    <property type="entry name" value="FASCIN-2"/>
    <property type="match status" value="1"/>
</dbReference>
<dbReference type="GO" id="GO:0051015">
    <property type="term" value="F:actin filament binding"/>
    <property type="evidence" value="ECO:0007669"/>
    <property type="project" value="InterPro"/>
</dbReference>
<dbReference type="InterPro" id="IPR011050">
    <property type="entry name" value="Pectin_lyase_fold/virulence"/>
</dbReference>
<dbReference type="InterPro" id="IPR022409">
    <property type="entry name" value="PKD/Chitinase_dom"/>
</dbReference>
<dbReference type="InterPro" id="IPR006626">
    <property type="entry name" value="PbH1"/>
</dbReference>
<proteinExistence type="predicted"/>
<feature type="chain" id="PRO_5043163660" description="PKD domain-containing protein" evidence="2">
    <location>
        <begin position="49"/>
        <end position="789"/>
    </location>
</feature>
<dbReference type="AlphaFoldDB" id="A0A317JXI1"/>
<dbReference type="InterPro" id="IPR035986">
    <property type="entry name" value="PKD_dom_sf"/>
</dbReference>
<dbReference type="InterPro" id="IPR010431">
    <property type="entry name" value="Fascin"/>
</dbReference>
<dbReference type="CDD" id="cd00257">
    <property type="entry name" value="beta-trefoil_FSCN-like"/>
    <property type="match status" value="2"/>
</dbReference>
<evidence type="ECO:0000256" key="2">
    <source>
        <dbReference type="SAM" id="SignalP"/>
    </source>
</evidence>
<dbReference type="Pfam" id="PF13229">
    <property type="entry name" value="Beta_helix"/>
    <property type="match status" value="1"/>
</dbReference>
<accession>A0A317JXI1</accession>
<dbReference type="SUPFAM" id="SSF51126">
    <property type="entry name" value="Pectin lyase-like"/>
    <property type="match status" value="1"/>
</dbReference>
<evidence type="ECO:0000259" key="3">
    <source>
        <dbReference type="PROSITE" id="PS50093"/>
    </source>
</evidence>
<dbReference type="SUPFAM" id="SSF49299">
    <property type="entry name" value="PKD domain"/>
    <property type="match status" value="1"/>
</dbReference>
<dbReference type="GO" id="GO:0005737">
    <property type="term" value="C:cytoplasm"/>
    <property type="evidence" value="ECO:0007669"/>
    <property type="project" value="TreeGrafter"/>
</dbReference>
<dbReference type="GO" id="GO:0007163">
    <property type="term" value="P:establishment or maintenance of cell polarity"/>
    <property type="evidence" value="ECO:0007669"/>
    <property type="project" value="TreeGrafter"/>
</dbReference>
<feature type="region of interest" description="Disordered" evidence="1">
    <location>
        <begin position="408"/>
        <end position="446"/>
    </location>
</feature>
<dbReference type="Gene3D" id="2.80.10.50">
    <property type="match status" value="2"/>
</dbReference>
<dbReference type="InterPro" id="IPR013783">
    <property type="entry name" value="Ig-like_fold"/>
</dbReference>
<feature type="region of interest" description="Disordered" evidence="1">
    <location>
        <begin position="1"/>
        <end position="20"/>
    </location>
</feature>
<dbReference type="SMART" id="SM00089">
    <property type="entry name" value="PKD"/>
    <property type="match status" value="1"/>
</dbReference>
<dbReference type="Pfam" id="PF18911">
    <property type="entry name" value="PKD_4"/>
    <property type="match status" value="1"/>
</dbReference>
<keyword evidence="5" id="KW-1185">Reference proteome</keyword>